<sequence length="158" mass="17782">MLERNTLDSRAGQCSTYSAPFFPCPCIFPFLSTHFMHLRAHIHKSSSATVQISLRTVCAVYRINRSKPARLGSPSRLSHWLVRERWAHFGLQTSEVGFQGPSTSVFQSRRMTEWLMQTRRASALNNCARCSSNVSRRLQVSLVALRFGSSCGVKGKVC</sequence>
<keyword evidence="2" id="KW-1185">Reference proteome</keyword>
<proteinExistence type="predicted"/>
<protein>
    <submittedName>
        <fullName evidence="1">Uncharacterized protein</fullName>
    </submittedName>
</protein>
<evidence type="ECO:0000313" key="1">
    <source>
        <dbReference type="EMBL" id="KAF1952394.1"/>
    </source>
</evidence>
<reference evidence="1" key="1">
    <citation type="journal article" date="2020" name="Stud. Mycol.">
        <title>101 Dothideomycetes genomes: a test case for predicting lifestyles and emergence of pathogens.</title>
        <authorList>
            <person name="Haridas S."/>
            <person name="Albert R."/>
            <person name="Binder M."/>
            <person name="Bloem J."/>
            <person name="Labutti K."/>
            <person name="Salamov A."/>
            <person name="Andreopoulos B."/>
            <person name="Baker S."/>
            <person name="Barry K."/>
            <person name="Bills G."/>
            <person name="Bluhm B."/>
            <person name="Cannon C."/>
            <person name="Castanera R."/>
            <person name="Culley D."/>
            <person name="Daum C."/>
            <person name="Ezra D."/>
            <person name="Gonzalez J."/>
            <person name="Henrissat B."/>
            <person name="Kuo A."/>
            <person name="Liang C."/>
            <person name="Lipzen A."/>
            <person name="Lutzoni F."/>
            <person name="Magnuson J."/>
            <person name="Mondo S."/>
            <person name="Nolan M."/>
            <person name="Ohm R."/>
            <person name="Pangilinan J."/>
            <person name="Park H.-J."/>
            <person name="Ramirez L."/>
            <person name="Alfaro M."/>
            <person name="Sun H."/>
            <person name="Tritt A."/>
            <person name="Yoshinaga Y."/>
            <person name="Zwiers L.-H."/>
            <person name="Turgeon B."/>
            <person name="Goodwin S."/>
            <person name="Spatafora J."/>
            <person name="Crous P."/>
            <person name="Grigoriev I."/>
        </authorList>
    </citation>
    <scope>NUCLEOTIDE SEQUENCE</scope>
    <source>
        <strain evidence="1">CBS 675.92</strain>
    </source>
</reference>
<gene>
    <name evidence="1" type="ORF">CC80DRAFT_179882</name>
</gene>
<accession>A0A6A5TJQ6</accession>
<evidence type="ECO:0000313" key="2">
    <source>
        <dbReference type="Proteomes" id="UP000800035"/>
    </source>
</evidence>
<dbReference type="EMBL" id="ML977011">
    <property type="protein sequence ID" value="KAF1952394.1"/>
    <property type="molecule type" value="Genomic_DNA"/>
</dbReference>
<dbReference type="Proteomes" id="UP000800035">
    <property type="component" value="Unassembled WGS sequence"/>
</dbReference>
<organism evidence="1 2">
    <name type="scientific">Byssothecium circinans</name>
    <dbReference type="NCBI Taxonomy" id="147558"/>
    <lineage>
        <taxon>Eukaryota</taxon>
        <taxon>Fungi</taxon>
        <taxon>Dikarya</taxon>
        <taxon>Ascomycota</taxon>
        <taxon>Pezizomycotina</taxon>
        <taxon>Dothideomycetes</taxon>
        <taxon>Pleosporomycetidae</taxon>
        <taxon>Pleosporales</taxon>
        <taxon>Massarineae</taxon>
        <taxon>Massarinaceae</taxon>
        <taxon>Byssothecium</taxon>
    </lineage>
</organism>
<dbReference type="AlphaFoldDB" id="A0A6A5TJQ6"/>
<name>A0A6A5TJQ6_9PLEO</name>